<dbReference type="Proteomes" id="UP000319424">
    <property type="component" value="Unassembled WGS sequence"/>
</dbReference>
<dbReference type="SMART" id="SM00966">
    <property type="entry name" value="SpoVT_AbrB"/>
    <property type="match status" value="1"/>
</dbReference>
<dbReference type="Pfam" id="PF04014">
    <property type="entry name" value="MazE_antitoxin"/>
    <property type="match status" value="1"/>
</dbReference>
<dbReference type="SUPFAM" id="SSF89447">
    <property type="entry name" value="AbrB/MazE/MraZ-like"/>
    <property type="match status" value="1"/>
</dbReference>
<gene>
    <name evidence="2" type="ORF">FL857_06080</name>
</gene>
<dbReference type="Gene3D" id="2.10.260.10">
    <property type="match status" value="1"/>
</dbReference>
<evidence type="ECO:0000313" key="2">
    <source>
        <dbReference type="EMBL" id="TRW26253.1"/>
    </source>
</evidence>
<evidence type="ECO:0000259" key="1">
    <source>
        <dbReference type="SMART" id="SM00966"/>
    </source>
</evidence>
<name>A0A552V706_9FIRM</name>
<organism evidence="2 3">
    <name type="scientific">Criibacterium bergeronii</name>
    <dbReference type="NCBI Taxonomy" id="1871336"/>
    <lineage>
        <taxon>Bacteria</taxon>
        <taxon>Bacillati</taxon>
        <taxon>Bacillota</taxon>
        <taxon>Clostridia</taxon>
        <taxon>Peptostreptococcales</taxon>
        <taxon>Filifactoraceae</taxon>
        <taxon>Criibacterium</taxon>
    </lineage>
</organism>
<dbReference type="NCBIfam" id="TIGR01439">
    <property type="entry name" value="lp_hng_hel_AbrB"/>
    <property type="match status" value="1"/>
</dbReference>
<dbReference type="GO" id="GO:0003677">
    <property type="term" value="F:DNA binding"/>
    <property type="evidence" value="ECO:0007669"/>
    <property type="project" value="UniProtKB-KW"/>
</dbReference>
<dbReference type="EMBL" id="VJXW01000007">
    <property type="protein sequence ID" value="TRW26253.1"/>
    <property type="molecule type" value="Genomic_DNA"/>
</dbReference>
<dbReference type="InterPro" id="IPR037914">
    <property type="entry name" value="SpoVT-AbrB_sf"/>
</dbReference>
<dbReference type="AlphaFoldDB" id="A0A552V706"/>
<proteinExistence type="predicted"/>
<reference evidence="2 3" key="1">
    <citation type="submission" date="2019-07" db="EMBL/GenBank/DDBJ databases">
        <title>Criibacterium bergeronii gen. nov., sp. nov. isolated from human clinical samples.</title>
        <authorList>
            <person name="Maheux A.F."/>
            <person name="Boudreau D.K."/>
            <person name="Berube E."/>
            <person name="Brodeur S."/>
            <person name="Bernard K.A."/>
            <person name="Abed J.Y."/>
            <person name="Ducrey E."/>
            <person name="Guay E.F."/>
            <person name="Raymond F."/>
            <person name="Corbeil J."/>
            <person name="Domingo M.-C."/>
            <person name="Roy P.H."/>
            <person name="Boissinot M."/>
            <person name="Tocheva E.I."/>
            <person name="Omar R.F."/>
        </authorList>
    </citation>
    <scope>NUCLEOTIDE SEQUENCE [LARGE SCALE GENOMIC DNA]</scope>
    <source>
        <strain evidence="2 3">CCRI-24246</strain>
    </source>
</reference>
<accession>A0A552V706</accession>
<dbReference type="InterPro" id="IPR007159">
    <property type="entry name" value="SpoVT-AbrB_dom"/>
</dbReference>
<sequence>MLNEKKISKTGSITIPANVRRDIGLMEGEKVKIDIGENDGVITLTRIVGSCAICGNNEKLVKIDGKFVCSGCITRLIDLENAKNGSM</sequence>
<evidence type="ECO:0000313" key="3">
    <source>
        <dbReference type="Proteomes" id="UP000319424"/>
    </source>
</evidence>
<comment type="caution">
    <text evidence="2">The sequence shown here is derived from an EMBL/GenBank/DDBJ whole genome shotgun (WGS) entry which is preliminary data.</text>
</comment>
<dbReference type="OrthoDB" id="9782993at2"/>
<protein>
    <submittedName>
        <fullName evidence="2">AbrB/MazE/SpoVT family DNA-binding domain-containing protein</fullName>
    </submittedName>
</protein>
<keyword evidence="2" id="KW-0238">DNA-binding</keyword>
<feature type="domain" description="SpoVT-AbrB" evidence="1">
    <location>
        <begin position="5"/>
        <end position="52"/>
    </location>
</feature>
<dbReference type="RefSeq" id="WP_144398183.1">
    <property type="nucleotide sequence ID" value="NZ_VJXW01000007.1"/>
</dbReference>